<evidence type="ECO:0000313" key="2">
    <source>
        <dbReference type="EMBL" id="VVE07687.1"/>
    </source>
</evidence>
<accession>A0A5E4V5Y1</accession>
<evidence type="ECO:0000256" key="1">
    <source>
        <dbReference type="SAM" id="MobiDB-lite"/>
    </source>
</evidence>
<feature type="region of interest" description="Disordered" evidence="1">
    <location>
        <begin position="1"/>
        <end position="31"/>
    </location>
</feature>
<organism evidence="2 3">
    <name type="scientific">Pandoraea nosoerga</name>
    <dbReference type="NCBI Taxonomy" id="2508296"/>
    <lineage>
        <taxon>Bacteria</taxon>
        <taxon>Pseudomonadati</taxon>
        <taxon>Pseudomonadota</taxon>
        <taxon>Betaproteobacteria</taxon>
        <taxon>Burkholderiales</taxon>
        <taxon>Burkholderiaceae</taxon>
        <taxon>Pandoraea</taxon>
    </lineage>
</organism>
<evidence type="ECO:0000313" key="3">
    <source>
        <dbReference type="Proteomes" id="UP000367825"/>
    </source>
</evidence>
<sequence length="95" mass="8963">MGEAGRVGDGSAADSDPDGAPGSWTAHAHGVAGADGFEAKAEGAGGVDALAGPRSGTASILPCRPSLGNCNGVPALMRHNTRAADAGDGGDAPGP</sequence>
<dbReference type="EMBL" id="CABPSC010000008">
    <property type="protein sequence ID" value="VVE07687.1"/>
    <property type="molecule type" value="Genomic_DNA"/>
</dbReference>
<reference evidence="2 3" key="1">
    <citation type="submission" date="2019-08" db="EMBL/GenBank/DDBJ databases">
        <authorList>
            <person name="Peeters C."/>
        </authorList>
    </citation>
    <scope>NUCLEOTIDE SEQUENCE [LARGE SCALE GENOMIC DNA]</scope>
    <source>
        <strain evidence="2 3">LMG 31109</strain>
    </source>
</reference>
<gene>
    <name evidence="2" type="ORF">PNO31109_02462</name>
</gene>
<name>A0A5E4V5Y1_9BURK</name>
<dbReference type="AlphaFoldDB" id="A0A5E4V5Y1"/>
<keyword evidence="3" id="KW-1185">Reference proteome</keyword>
<protein>
    <submittedName>
        <fullName evidence="2">Uncharacterized protein</fullName>
    </submittedName>
</protein>
<dbReference type="Proteomes" id="UP000367825">
    <property type="component" value="Unassembled WGS sequence"/>
</dbReference>
<proteinExistence type="predicted"/>
<feature type="compositionally biased region" description="Low complexity" evidence="1">
    <location>
        <begin position="9"/>
        <end position="23"/>
    </location>
</feature>